<dbReference type="Proteomes" id="UP000295763">
    <property type="component" value="Unassembled WGS sequence"/>
</dbReference>
<dbReference type="EMBL" id="SLYB01000046">
    <property type="protein sequence ID" value="TCP88819.1"/>
    <property type="molecule type" value="Genomic_DNA"/>
</dbReference>
<proteinExistence type="inferred from homology"/>
<dbReference type="NCBIfam" id="NF002674">
    <property type="entry name" value="PRK02399.1-2"/>
    <property type="match status" value="1"/>
</dbReference>
<dbReference type="InterPro" id="IPR056778">
    <property type="entry name" value="UPF0261_C"/>
</dbReference>
<dbReference type="PANTHER" id="PTHR31862:SF1">
    <property type="entry name" value="UPF0261 DOMAIN PROTEIN (AFU_ORTHOLOGUE AFUA_1G10120)"/>
    <property type="match status" value="1"/>
</dbReference>
<evidence type="ECO:0000313" key="4">
    <source>
        <dbReference type="EMBL" id="TCP88819.1"/>
    </source>
</evidence>
<dbReference type="Gene3D" id="3.40.50.12020">
    <property type="entry name" value="Uncharacterised protein family UPF0261, NN domain"/>
    <property type="match status" value="1"/>
</dbReference>
<dbReference type="Pfam" id="PF23189">
    <property type="entry name" value="UPF0261_C"/>
    <property type="match status" value="1"/>
</dbReference>
<dbReference type="PIRSF" id="PIRSF033271">
    <property type="entry name" value="UCP033271"/>
    <property type="match status" value="1"/>
</dbReference>
<sequence>MPTKSIYIASTLDTKGDEVLFVKKQIEKAGIKVVAVDLSTKSKRCCADADISAVQVAAYHPDGEDAVFCGDRGRAINAMSEAFKHFILARENVAGILGLGGSGGTALITPAMQALPIGLPKLMVSTMASGNISNYVGVADIAMMYSVTDVAGINRISRLVLSNAANFMTGAVYFKSNTESNEQDKPALGLTMFGVTTPCIKFISQALHHRFDCLVFHATGSGGKSMERLAENQLLDGLLDITTTEICDYLFGGVLACDENRLDVVAQTKLPYIGSCGALDMINFGHIDSIPEQYRNRLFYPHNAQVTLMRTTADENRQLAEWIGRKLNKCEGSVKFVIPEKGFSALDAEGMPFYDPEANQAFIDTLYQTVKQTPMRQLITLPYHINDEEFAAEIIKLFNQQFSD</sequence>
<feature type="domain" description="UPF0261" evidence="3">
    <location>
        <begin position="185"/>
        <end position="400"/>
    </location>
</feature>
<dbReference type="HAMAP" id="MF_00677">
    <property type="entry name" value="UPF0261"/>
    <property type="match status" value="1"/>
</dbReference>
<dbReference type="CDD" id="cd15488">
    <property type="entry name" value="Tm-1-like"/>
    <property type="match status" value="1"/>
</dbReference>
<dbReference type="OrthoDB" id="9776369at2"/>
<dbReference type="PANTHER" id="PTHR31862">
    <property type="entry name" value="UPF0261 DOMAIN PROTEIN (AFU_ORTHOLOGUE AFUA_1G10120)"/>
    <property type="match status" value="1"/>
</dbReference>
<dbReference type="Gene3D" id="3.40.50.12030">
    <property type="entry name" value="Uncharacterised protein family UPF0261, NC domain"/>
    <property type="match status" value="1"/>
</dbReference>
<gene>
    <name evidence="4" type="ORF">EDC44_14610</name>
</gene>
<evidence type="ECO:0000313" key="5">
    <source>
        <dbReference type="Proteomes" id="UP000295763"/>
    </source>
</evidence>
<dbReference type="Pfam" id="PF06792">
    <property type="entry name" value="UPF0261"/>
    <property type="match status" value="1"/>
</dbReference>
<dbReference type="RefSeq" id="WP_131979665.1">
    <property type="nucleotide sequence ID" value="NZ_SLYB01000046.1"/>
</dbReference>
<comment type="caution">
    <text evidence="4">The sequence shown here is derived from an EMBL/GenBank/DDBJ whole genome shotgun (WGS) entry which is preliminary data.</text>
</comment>
<evidence type="ECO:0000259" key="2">
    <source>
        <dbReference type="Pfam" id="PF06792"/>
    </source>
</evidence>
<accession>A0A4R2SGQ8</accession>
<dbReference type="InterPro" id="IPR008322">
    <property type="entry name" value="UPF0261"/>
</dbReference>
<keyword evidence="5" id="KW-1185">Reference proteome</keyword>
<evidence type="ECO:0000259" key="3">
    <source>
        <dbReference type="Pfam" id="PF23189"/>
    </source>
</evidence>
<dbReference type="AlphaFoldDB" id="A0A4R2SGQ8"/>
<reference evidence="4 5" key="1">
    <citation type="submission" date="2019-03" db="EMBL/GenBank/DDBJ databases">
        <title>Genomic Encyclopedia of Type Strains, Phase IV (KMG-IV): sequencing the most valuable type-strain genomes for metagenomic binning, comparative biology and taxonomic classification.</title>
        <authorList>
            <person name="Goeker M."/>
        </authorList>
    </citation>
    <scope>NUCLEOTIDE SEQUENCE [LARGE SCALE GENOMIC DNA]</scope>
    <source>
        <strain evidence="4 5">DSM 28404</strain>
    </source>
</reference>
<feature type="domain" description="UPF0261" evidence="2">
    <location>
        <begin position="4"/>
        <end position="175"/>
    </location>
</feature>
<organism evidence="4 5">
    <name type="scientific">Cricetibacter osteomyelitidis</name>
    <dbReference type="NCBI Taxonomy" id="1521931"/>
    <lineage>
        <taxon>Bacteria</taxon>
        <taxon>Pseudomonadati</taxon>
        <taxon>Pseudomonadota</taxon>
        <taxon>Gammaproteobacteria</taxon>
        <taxon>Pasteurellales</taxon>
        <taxon>Pasteurellaceae</taxon>
        <taxon>Cricetibacter</taxon>
    </lineage>
</organism>
<protein>
    <recommendedName>
        <fullName evidence="1">UPF0261 protein EDC44_14610</fullName>
    </recommendedName>
</protein>
<dbReference type="InterPro" id="IPR044122">
    <property type="entry name" value="UPF0261_N"/>
</dbReference>
<evidence type="ECO:0000256" key="1">
    <source>
        <dbReference type="HAMAP-Rule" id="MF_00677"/>
    </source>
</evidence>
<name>A0A4R2SGQ8_9PAST</name>
<dbReference type="InterPro" id="IPR051353">
    <property type="entry name" value="Tobamovirus_resist_UPF0261"/>
</dbReference>
<dbReference type="NCBIfam" id="NF002673">
    <property type="entry name" value="PRK02399.1-1"/>
    <property type="match status" value="1"/>
</dbReference>
<comment type="similarity">
    <text evidence="1">Belongs to the UPF0261 family.</text>
</comment>